<dbReference type="EMBL" id="CP121769">
    <property type="protein sequence ID" value="WGE10302.1"/>
    <property type="molecule type" value="Genomic_DNA"/>
</dbReference>
<evidence type="ECO:0000313" key="2">
    <source>
        <dbReference type="EMBL" id="WGE10302.1"/>
    </source>
</evidence>
<feature type="chain" id="PRO_5042481314" evidence="1">
    <location>
        <begin position="40"/>
        <end position="275"/>
    </location>
</feature>
<name>A0AAJ6DA73_GLAPU</name>
<dbReference type="RefSeq" id="WP_279378556.1">
    <property type="nucleotide sequence ID" value="NZ_CP121769.1"/>
</dbReference>
<evidence type="ECO:0000256" key="1">
    <source>
        <dbReference type="SAM" id="SignalP"/>
    </source>
</evidence>
<evidence type="ECO:0000313" key="3">
    <source>
        <dbReference type="Proteomes" id="UP001222296"/>
    </source>
</evidence>
<dbReference type="AlphaFoldDB" id="A0AAJ6DA73"/>
<organism evidence="2 3">
    <name type="scientific">Glaesserella parasuis</name>
    <name type="common">Haemophilus parasuis</name>
    <dbReference type="NCBI Taxonomy" id="738"/>
    <lineage>
        <taxon>Bacteria</taxon>
        <taxon>Pseudomonadati</taxon>
        <taxon>Pseudomonadota</taxon>
        <taxon>Gammaproteobacteria</taxon>
        <taxon>Pasteurellales</taxon>
        <taxon>Pasteurellaceae</taxon>
        <taxon>Glaesserella</taxon>
    </lineage>
</organism>
<dbReference type="Proteomes" id="UP001222296">
    <property type="component" value="Chromosome"/>
</dbReference>
<gene>
    <name evidence="2" type="ORF">QBL01_01385</name>
</gene>
<keyword evidence="1" id="KW-0732">Signal</keyword>
<sequence length="275" mass="31941">MKFVSLPSIRSTVAQLISNASLAFALATFTGVASSPAWAEANLTPQQLDEEYEQEYLLFTVAHKISDLLWWRKTKDDRSKPAYGTTSFPQYRQKLMDTFSYYSLKEKQEEMDKAFYVEKKYGHLSNSELEVKYKELAERTCWNSLLIAEAGGSKALFGLFNNKLTYCWVLVERSLVEKYHFKKKAIAMQITEGKLQVEPYILAEAHHYLAGLYSAKESDLVRRDRDKTKYHLEQAKKAYGQACDAGVADGCRMYNKMDDHYYRRYYLAQFDEETE</sequence>
<feature type="signal peptide" evidence="1">
    <location>
        <begin position="1"/>
        <end position="39"/>
    </location>
</feature>
<proteinExistence type="predicted"/>
<accession>A0AAJ6DA73</accession>
<protein>
    <submittedName>
        <fullName evidence="2">Uncharacterized protein</fullName>
    </submittedName>
</protein>
<reference evidence="2" key="1">
    <citation type="submission" date="2023-04" db="EMBL/GenBank/DDBJ databases">
        <title>Molecular characterization of the Integrative and Conjugative elements harboring multidrug-resistance gene from Glaesserella (Haemophilus) parasuis.</title>
        <authorList>
            <person name="Che Y."/>
            <person name="Zhou L."/>
        </authorList>
    </citation>
    <scope>NUCLEOTIDE SEQUENCE</scope>
    <source>
        <strain evidence="2">Z44</strain>
    </source>
</reference>